<dbReference type="InterPro" id="IPR013106">
    <property type="entry name" value="Ig_V-set"/>
</dbReference>
<evidence type="ECO:0000256" key="3">
    <source>
        <dbReference type="ARBA" id="ARBA00023319"/>
    </source>
</evidence>
<protein>
    <recommendedName>
        <fullName evidence="5">Ig-like domain-containing protein</fullName>
    </recommendedName>
</protein>
<keyword evidence="2 4" id="KW-0472">Membrane</keyword>
<accession>A0A3P9JQK7</accession>
<evidence type="ECO:0000313" key="6">
    <source>
        <dbReference type="Ensembl" id="ENSORLP00015034429.1"/>
    </source>
</evidence>
<dbReference type="InterPro" id="IPR050504">
    <property type="entry name" value="IgSF_BTN/MOG"/>
</dbReference>
<comment type="subcellular location">
    <subcellularLocation>
        <location evidence="1">Membrane</location>
    </subcellularLocation>
</comment>
<evidence type="ECO:0000256" key="1">
    <source>
        <dbReference type="ARBA" id="ARBA00004370"/>
    </source>
</evidence>
<dbReference type="InterPro" id="IPR003599">
    <property type="entry name" value="Ig_sub"/>
</dbReference>
<dbReference type="SMART" id="SM00406">
    <property type="entry name" value="IGv"/>
    <property type="match status" value="1"/>
</dbReference>
<evidence type="ECO:0000256" key="4">
    <source>
        <dbReference type="SAM" id="Phobius"/>
    </source>
</evidence>
<dbReference type="PROSITE" id="PS50835">
    <property type="entry name" value="IG_LIKE"/>
    <property type="match status" value="1"/>
</dbReference>
<reference evidence="6 7" key="2">
    <citation type="submission" date="2017-04" db="EMBL/GenBank/DDBJ databases">
        <title>CpG methylation of centromeres and impact of large insertions on vertebrate speciation.</title>
        <authorList>
            <person name="Ichikawa K."/>
            <person name="Yoshimura J."/>
            <person name="Morishita S."/>
        </authorList>
    </citation>
    <scope>NUCLEOTIDE SEQUENCE</scope>
    <source>
        <strain evidence="6 7">HSOK</strain>
    </source>
</reference>
<dbReference type="Pfam" id="PF07686">
    <property type="entry name" value="V-set"/>
    <property type="match status" value="1"/>
</dbReference>
<evidence type="ECO:0000313" key="7">
    <source>
        <dbReference type="Proteomes" id="UP000265200"/>
    </source>
</evidence>
<reference key="1">
    <citation type="journal article" date="2007" name="Nature">
        <title>The medaka draft genome and insights into vertebrate genome evolution.</title>
        <authorList>
            <person name="Kasahara M."/>
            <person name="Naruse K."/>
            <person name="Sasaki S."/>
            <person name="Nakatani Y."/>
            <person name="Qu W."/>
            <person name="Ahsan B."/>
            <person name="Yamada T."/>
            <person name="Nagayasu Y."/>
            <person name="Doi K."/>
            <person name="Kasai Y."/>
            <person name="Jindo T."/>
            <person name="Kobayashi D."/>
            <person name="Shimada A."/>
            <person name="Toyoda A."/>
            <person name="Kuroki Y."/>
            <person name="Fujiyama A."/>
            <person name="Sasaki T."/>
            <person name="Shimizu A."/>
            <person name="Asakawa S."/>
            <person name="Shimizu N."/>
            <person name="Hashimoto S."/>
            <person name="Yang J."/>
            <person name="Lee Y."/>
            <person name="Matsushima K."/>
            <person name="Sugano S."/>
            <person name="Sakaizumi M."/>
            <person name="Narita T."/>
            <person name="Ohishi K."/>
            <person name="Haga S."/>
            <person name="Ohta F."/>
            <person name="Nomoto H."/>
            <person name="Nogata K."/>
            <person name="Morishita T."/>
            <person name="Endo T."/>
            <person name="Shin-I T."/>
            <person name="Takeda H."/>
            <person name="Morishita S."/>
            <person name="Kohara Y."/>
        </authorList>
    </citation>
    <scope>NUCLEOTIDE SEQUENCE [LARGE SCALE GENOMIC DNA]</scope>
    <source>
        <strain>Hd-rR</strain>
    </source>
</reference>
<dbReference type="Gene3D" id="2.60.40.10">
    <property type="entry name" value="Immunoglobulins"/>
    <property type="match status" value="1"/>
</dbReference>
<organism evidence="6 7">
    <name type="scientific">Oryzias latipes</name>
    <name type="common">Japanese rice fish</name>
    <name type="synonym">Japanese killifish</name>
    <dbReference type="NCBI Taxonomy" id="8090"/>
    <lineage>
        <taxon>Eukaryota</taxon>
        <taxon>Metazoa</taxon>
        <taxon>Chordata</taxon>
        <taxon>Craniata</taxon>
        <taxon>Vertebrata</taxon>
        <taxon>Euteleostomi</taxon>
        <taxon>Actinopterygii</taxon>
        <taxon>Neopterygii</taxon>
        <taxon>Teleostei</taxon>
        <taxon>Neoteleostei</taxon>
        <taxon>Acanthomorphata</taxon>
        <taxon>Ovalentaria</taxon>
        <taxon>Atherinomorphae</taxon>
        <taxon>Beloniformes</taxon>
        <taxon>Adrianichthyidae</taxon>
        <taxon>Oryziinae</taxon>
        <taxon>Oryzias</taxon>
    </lineage>
</organism>
<keyword evidence="4" id="KW-0812">Transmembrane</keyword>
<evidence type="ECO:0000256" key="2">
    <source>
        <dbReference type="ARBA" id="ARBA00023136"/>
    </source>
</evidence>
<dbReference type="InterPro" id="IPR036179">
    <property type="entry name" value="Ig-like_dom_sf"/>
</dbReference>
<dbReference type="Ensembl" id="ENSORLT00015035529.1">
    <property type="protein sequence ID" value="ENSORLP00015034429.1"/>
    <property type="gene ID" value="ENSORLG00015020446.1"/>
</dbReference>
<keyword evidence="4" id="KW-1133">Transmembrane helix</keyword>
<dbReference type="InterPro" id="IPR007110">
    <property type="entry name" value="Ig-like_dom"/>
</dbReference>
<keyword evidence="3" id="KW-0393">Immunoglobulin domain</keyword>
<reference evidence="6" key="3">
    <citation type="submission" date="2025-08" db="UniProtKB">
        <authorList>
            <consortium name="Ensembl"/>
        </authorList>
    </citation>
    <scope>IDENTIFICATION</scope>
    <source>
        <strain evidence="6">HSOK</strain>
    </source>
</reference>
<dbReference type="PANTHER" id="PTHR24100:SF151">
    <property type="entry name" value="ICOS LIGAND"/>
    <property type="match status" value="1"/>
</dbReference>
<dbReference type="SUPFAM" id="SSF48726">
    <property type="entry name" value="Immunoglobulin"/>
    <property type="match status" value="1"/>
</dbReference>
<feature type="domain" description="Ig-like" evidence="5">
    <location>
        <begin position="52"/>
        <end position="158"/>
    </location>
</feature>
<dbReference type="AlphaFoldDB" id="A0A3P9JQK7"/>
<dbReference type="Proteomes" id="UP000265200">
    <property type="component" value="Chromosome 18"/>
</dbReference>
<proteinExistence type="predicted"/>
<reference evidence="6" key="4">
    <citation type="submission" date="2025-09" db="UniProtKB">
        <authorList>
            <consortium name="Ensembl"/>
        </authorList>
    </citation>
    <scope>IDENTIFICATION</scope>
    <source>
        <strain evidence="6">HSOK</strain>
    </source>
</reference>
<sequence>MECRRKHTSSHLPTDYTFTFTFSSSGSSWCWGLLPKSVWKKNKSECSLCSSPADKQIIRKNPGDDVTLMCEDPEFKKIRLLSWRREDSKIVFMFRDGRPSPSDQHDSYRNRVFLKDSERMKDGDLSVVLKNVRMKDNGTYECRVLHVNGSHREMKTISTVRLFVVTPDVPSPVQEGSLGLFWQFLLLLSFLLLLFSGSTGRKVQTKVPVVPTISRILNRIVSTWVLKQRKTQQTQILHSEGLLCS</sequence>
<name>A0A3P9JQK7_ORYLA</name>
<dbReference type="PANTHER" id="PTHR24100">
    <property type="entry name" value="BUTYROPHILIN"/>
    <property type="match status" value="1"/>
</dbReference>
<dbReference type="InterPro" id="IPR013783">
    <property type="entry name" value="Ig-like_fold"/>
</dbReference>
<feature type="transmembrane region" description="Helical" evidence="4">
    <location>
        <begin position="180"/>
        <end position="197"/>
    </location>
</feature>
<dbReference type="SMART" id="SM00409">
    <property type="entry name" value="IG"/>
    <property type="match status" value="1"/>
</dbReference>
<evidence type="ECO:0000259" key="5">
    <source>
        <dbReference type="PROSITE" id="PS50835"/>
    </source>
</evidence>
<dbReference type="GO" id="GO:0016020">
    <property type="term" value="C:membrane"/>
    <property type="evidence" value="ECO:0007669"/>
    <property type="project" value="UniProtKB-SubCell"/>
</dbReference>